<evidence type="ECO:0008006" key="2">
    <source>
        <dbReference type="Google" id="ProtNLM"/>
    </source>
</evidence>
<dbReference type="AlphaFoldDB" id="A0A6C0BFZ8"/>
<organism evidence="1">
    <name type="scientific">viral metagenome</name>
    <dbReference type="NCBI Taxonomy" id="1070528"/>
    <lineage>
        <taxon>unclassified sequences</taxon>
        <taxon>metagenomes</taxon>
        <taxon>organismal metagenomes</taxon>
    </lineage>
</organism>
<protein>
    <recommendedName>
        <fullName evidence="2">Methyltransferase type 11 domain-containing protein</fullName>
    </recommendedName>
</protein>
<dbReference type="Pfam" id="PF13489">
    <property type="entry name" value="Methyltransf_23"/>
    <property type="match status" value="1"/>
</dbReference>
<proteinExistence type="predicted"/>
<dbReference type="InterPro" id="IPR029063">
    <property type="entry name" value="SAM-dependent_MTases_sf"/>
</dbReference>
<dbReference type="EMBL" id="MN739132">
    <property type="protein sequence ID" value="QHS90328.1"/>
    <property type="molecule type" value="Genomic_DNA"/>
</dbReference>
<sequence length="395" mass="46705">MNTYKICKYSHKINVSVKKNDFNKIDIYNDKIQRYSSLIGGSDKIPFMKISEGEPVKQELLPVKQEIVSRKYVPPRKTPLDYDYASAASAPIVKKDVLSLDIEIDKYIRCIKKTETFSEKQEFEEFKKHFMKLHSTNDEIKINFQTYMEPLTLVYTYILDNIDKIEIKVDQDKVNSANKAKREICNFIFKNEDYVVEKDRLSIVDFGGAQGIFLSNLCTELNTNRCTVIESKDSGFIYDDKLKKDNVNIIFWDNLKFDGIADNSVDCCCAIQVLHHLRDEIIRNVLNEFYRILKPNGVVYLIEHDYKKEILANIDSDHHLYYIMNDQIRLIKDKKLNGIKECVKNFKEYIKSYTSNYKQKEDWKNIMKHHKFTYIKEQSSIIKYNGRYFSIYKKI</sequence>
<dbReference type="CDD" id="cd02440">
    <property type="entry name" value="AdoMet_MTases"/>
    <property type="match status" value="1"/>
</dbReference>
<name>A0A6C0BFZ8_9ZZZZ</name>
<dbReference type="Gene3D" id="3.40.50.150">
    <property type="entry name" value="Vaccinia Virus protein VP39"/>
    <property type="match status" value="1"/>
</dbReference>
<reference evidence="1" key="1">
    <citation type="journal article" date="2020" name="Nature">
        <title>Giant virus diversity and host interactions through global metagenomics.</title>
        <authorList>
            <person name="Schulz F."/>
            <person name="Roux S."/>
            <person name="Paez-Espino D."/>
            <person name="Jungbluth S."/>
            <person name="Walsh D.A."/>
            <person name="Denef V.J."/>
            <person name="McMahon K.D."/>
            <person name="Konstantinidis K.T."/>
            <person name="Eloe-Fadrosh E.A."/>
            <person name="Kyrpides N.C."/>
            <person name="Woyke T."/>
        </authorList>
    </citation>
    <scope>NUCLEOTIDE SEQUENCE</scope>
    <source>
        <strain evidence="1">GVMAG-M-3300010160-60</strain>
    </source>
</reference>
<evidence type="ECO:0000313" key="1">
    <source>
        <dbReference type="EMBL" id="QHS90328.1"/>
    </source>
</evidence>
<accession>A0A6C0BFZ8</accession>
<dbReference type="SUPFAM" id="SSF53335">
    <property type="entry name" value="S-adenosyl-L-methionine-dependent methyltransferases"/>
    <property type="match status" value="1"/>
</dbReference>